<comment type="catalytic activity">
    <reaction evidence="1 9">
        <text>2 a quinol + O2 = 2 a quinone + 2 H2O</text>
        <dbReference type="Rhea" id="RHEA:55376"/>
        <dbReference type="ChEBI" id="CHEBI:15377"/>
        <dbReference type="ChEBI" id="CHEBI:15379"/>
        <dbReference type="ChEBI" id="CHEBI:24646"/>
        <dbReference type="ChEBI" id="CHEBI:132124"/>
    </reaction>
</comment>
<comment type="similarity">
    <text evidence="3 9">Belongs to the cytochrome c oxidase bacterial subunit 4 family.</text>
</comment>
<dbReference type="EC" id="1.10.3.-" evidence="9"/>
<accession>A0ABS2SZ09</accession>
<proteinExistence type="inferred from homology"/>
<comment type="caution">
    <text evidence="10">The sequence shown here is derived from an EMBL/GenBank/DDBJ whole genome shotgun (WGS) entry which is preliminary data.</text>
</comment>
<feature type="transmembrane region" description="Helical" evidence="9">
    <location>
        <begin position="80"/>
        <end position="101"/>
    </location>
</feature>
<evidence type="ECO:0000256" key="2">
    <source>
        <dbReference type="ARBA" id="ARBA00004651"/>
    </source>
</evidence>
<evidence type="ECO:0000256" key="3">
    <source>
        <dbReference type="ARBA" id="ARBA00008079"/>
    </source>
</evidence>
<dbReference type="InterPro" id="IPR014250">
    <property type="entry name" value="QoxD"/>
</dbReference>
<dbReference type="InterPro" id="IPR050968">
    <property type="entry name" value="Cytochrome_c_oxidase_bac_sub4"/>
</dbReference>
<evidence type="ECO:0000313" key="10">
    <source>
        <dbReference type="EMBL" id="MBM7840768.1"/>
    </source>
</evidence>
<comment type="subcellular location">
    <subcellularLocation>
        <location evidence="2 9">Cell membrane</location>
        <topology evidence="2 9">Multi-pass membrane protein</topology>
    </subcellularLocation>
</comment>
<evidence type="ECO:0000256" key="1">
    <source>
        <dbReference type="ARBA" id="ARBA00000725"/>
    </source>
</evidence>
<organism evidence="10 11">
    <name type="scientific">Shouchella xiaoxiensis</name>
    <dbReference type="NCBI Taxonomy" id="766895"/>
    <lineage>
        <taxon>Bacteria</taxon>
        <taxon>Bacillati</taxon>
        <taxon>Bacillota</taxon>
        <taxon>Bacilli</taxon>
        <taxon>Bacillales</taxon>
        <taxon>Bacillaceae</taxon>
        <taxon>Shouchella</taxon>
    </lineage>
</organism>
<feature type="transmembrane region" description="Helical" evidence="9">
    <location>
        <begin position="21"/>
        <end position="39"/>
    </location>
</feature>
<comment type="function">
    <text evidence="9">Catalyzes quinol oxidation with the concomitant reduction of oxygen to water.</text>
</comment>
<keyword evidence="6 9" id="KW-1133">Transmembrane helix</keyword>
<dbReference type="PANTHER" id="PTHR36835:SF1">
    <property type="entry name" value="CYTOCHROME BO(3) UBIQUINOL OXIDASE SUBUNIT 4"/>
    <property type="match status" value="1"/>
</dbReference>
<keyword evidence="11" id="KW-1185">Reference proteome</keyword>
<gene>
    <name evidence="10" type="ORF">JOC54_004061</name>
</gene>
<dbReference type="RefSeq" id="WP_035420397.1">
    <property type="nucleotide sequence ID" value="NZ_JAFBCV010000017.1"/>
</dbReference>
<keyword evidence="5 9" id="KW-0812">Transmembrane</keyword>
<evidence type="ECO:0000313" key="11">
    <source>
        <dbReference type="Proteomes" id="UP001179280"/>
    </source>
</evidence>
<evidence type="ECO:0000256" key="8">
    <source>
        <dbReference type="ARBA" id="ARBA00023136"/>
    </source>
</evidence>
<sequence length="106" mass="12091">MANQNQETTSSEHHGFPWKHLIGFGLSIVLTLLAVWVMMQTNLEWSIRVVIVFIFAFIQMSVQLFMFMHIGEGKDGKWQIGHTLFALVIAIIIVIGTYFVIMTGHI</sequence>
<evidence type="ECO:0000256" key="5">
    <source>
        <dbReference type="ARBA" id="ARBA00022692"/>
    </source>
</evidence>
<evidence type="ECO:0000256" key="4">
    <source>
        <dbReference type="ARBA" id="ARBA00022475"/>
    </source>
</evidence>
<evidence type="ECO:0000256" key="9">
    <source>
        <dbReference type="RuleBase" id="RU367153"/>
    </source>
</evidence>
<keyword evidence="8 9" id="KW-0472">Membrane</keyword>
<dbReference type="NCBIfam" id="TIGR02901">
    <property type="entry name" value="QoxD"/>
    <property type="match status" value="1"/>
</dbReference>
<protein>
    <recommendedName>
        <fullName evidence="9">Quinol oxidase subunit 4</fullName>
        <ecNumber evidence="9">1.10.3.-</ecNumber>
    </recommendedName>
</protein>
<evidence type="ECO:0000256" key="7">
    <source>
        <dbReference type="ARBA" id="ARBA00023002"/>
    </source>
</evidence>
<dbReference type="EMBL" id="JAFBCV010000017">
    <property type="protein sequence ID" value="MBM7840768.1"/>
    <property type="molecule type" value="Genomic_DNA"/>
</dbReference>
<keyword evidence="7 9" id="KW-0560">Oxidoreductase</keyword>
<keyword evidence="4 9" id="KW-1003">Cell membrane</keyword>
<name>A0ABS2SZ09_9BACI</name>
<dbReference type="PANTHER" id="PTHR36835">
    <property type="entry name" value="CYTOCHROME BO(3) UBIQUINOL OXIDASE SUBUNIT 4"/>
    <property type="match status" value="1"/>
</dbReference>
<reference evidence="10" key="1">
    <citation type="submission" date="2021-01" db="EMBL/GenBank/DDBJ databases">
        <title>Genomic Encyclopedia of Type Strains, Phase IV (KMG-IV): sequencing the most valuable type-strain genomes for metagenomic binning, comparative biology and taxonomic classification.</title>
        <authorList>
            <person name="Goeker M."/>
        </authorList>
    </citation>
    <scope>NUCLEOTIDE SEQUENCE</scope>
    <source>
        <strain evidence="10">DSM 21943</strain>
    </source>
</reference>
<feature type="transmembrane region" description="Helical" evidence="9">
    <location>
        <begin position="45"/>
        <end position="68"/>
    </location>
</feature>
<dbReference type="Pfam" id="PF03626">
    <property type="entry name" value="COX4_pro"/>
    <property type="match status" value="1"/>
</dbReference>
<dbReference type="Proteomes" id="UP001179280">
    <property type="component" value="Unassembled WGS sequence"/>
</dbReference>
<dbReference type="InterPro" id="IPR005171">
    <property type="entry name" value="Cyt_c_oxidase_su4_prok"/>
</dbReference>
<evidence type="ECO:0000256" key="6">
    <source>
        <dbReference type="ARBA" id="ARBA00022989"/>
    </source>
</evidence>